<evidence type="ECO:0008006" key="3">
    <source>
        <dbReference type="Google" id="ProtNLM"/>
    </source>
</evidence>
<protein>
    <recommendedName>
        <fullName evidence="3">Avr9/Cf-9 rapidly elicited protein 146</fullName>
    </recommendedName>
</protein>
<dbReference type="PANTHER" id="PTHR33265:SF26">
    <property type="entry name" value="OS06G0554600 PROTEIN"/>
    <property type="match status" value="1"/>
</dbReference>
<dbReference type="EMBL" id="CACTIH010000051">
    <property type="protein sequence ID" value="CAA2942094.1"/>
    <property type="molecule type" value="Genomic_DNA"/>
</dbReference>
<sequence>MLICLPQFNVQNNLLSRFSLFHPAPSSFSLSLSLKTPKSIKKMEQNLPIIAKKIWNIMRVMFFMLRKGISKGKLLADLNVMMKRGKIAGKAIQNLMFHQWSAASGRRLHNRNLSFPVSVTEYEFSCSNSPAYPNFHIPFNLNKLKQSIHRRVHAPPMANDFATANELVKALEMLHSEAASPALPGFGKSPMVRQLRITDSPFPLRDTEEDNHVDEAAEKFIMKFYKDLKKQNGIAYFG</sequence>
<dbReference type="OrthoDB" id="696337at2759"/>
<name>A0A8S0PFB4_OLEEU</name>
<evidence type="ECO:0000313" key="1">
    <source>
        <dbReference type="EMBL" id="CAA2942094.1"/>
    </source>
</evidence>
<dbReference type="AlphaFoldDB" id="A0A8S0PFB4"/>
<accession>A0A8S0PFB4</accession>
<evidence type="ECO:0000313" key="2">
    <source>
        <dbReference type="Proteomes" id="UP000594638"/>
    </source>
</evidence>
<proteinExistence type="predicted"/>
<gene>
    <name evidence="1" type="ORF">OLEA9_A102532</name>
</gene>
<comment type="caution">
    <text evidence="1">The sequence shown here is derived from an EMBL/GenBank/DDBJ whole genome shotgun (WGS) entry which is preliminary data.</text>
</comment>
<keyword evidence="2" id="KW-1185">Reference proteome</keyword>
<dbReference type="PANTHER" id="PTHR33265">
    <property type="entry name" value="AVR9/CF-9 RAPIDLY ELICITED PROTEIN-RELATED"/>
    <property type="match status" value="1"/>
</dbReference>
<organism evidence="1 2">
    <name type="scientific">Olea europaea subsp. europaea</name>
    <dbReference type="NCBI Taxonomy" id="158383"/>
    <lineage>
        <taxon>Eukaryota</taxon>
        <taxon>Viridiplantae</taxon>
        <taxon>Streptophyta</taxon>
        <taxon>Embryophyta</taxon>
        <taxon>Tracheophyta</taxon>
        <taxon>Spermatophyta</taxon>
        <taxon>Magnoliopsida</taxon>
        <taxon>eudicotyledons</taxon>
        <taxon>Gunneridae</taxon>
        <taxon>Pentapetalae</taxon>
        <taxon>asterids</taxon>
        <taxon>lamiids</taxon>
        <taxon>Lamiales</taxon>
        <taxon>Oleaceae</taxon>
        <taxon>Oleeae</taxon>
        <taxon>Olea</taxon>
    </lineage>
</organism>
<dbReference type="Proteomes" id="UP000594638">
    <property type="component" value="Unassembled WGS sequence"/>
</dbReference>
<dbReference type="Gramene" id="OE9A102532T1">
    <property type="protein sequence ID" value="OE9A102532C1"/>
    <property type="gene ID" value="OE9A102532"/>
</dbReference>
<reference evidence="1 2" key="1">
    <citation type="submission" date="2019-12" db="EMBL/GenBank/DDBJ databases">
        <authorList>
            <person name="Alioto T."/>
            <person name="Alioto T."/>
            <person name="Gomez Garrido J."/>
        </authorList>
    </citation>
    <scope>NUCLEOTIDE SEQUENCE [LARGE SCALE GENOMIC DNA]</scope>
</reference>